<sequence>MRAQIEVIPCKICGDKSSGIHYGVITCEGCKGFFRRSQQSHISYSCSRQQSCQIDRTSRNRCQYCRLQKCLALGMSRDAVKFGRMSKKQRESLCAEVQKHRQQQQQQQEEIHSRRQRLRRAQSHSYRWHQRHEDVHTHRRHDTEPFSRRQQQQEQQHEEVAHGHGQRHAETHGHKQQRREDVRSHRHHSAELFNPRQQQHREVELSHRQRQQQEEAVHRQGQRYAEFPSPRQQPCTEVERLDYSSDLDNRSRLASPAGLLEASPCSVVSLSREARLSWSLGDAHAAGYCNGLNRGQSLRDKEKLDSSFAPEYNPRSEAEVWGNRTCPLEMQLSPEHLQWDVGRIRRHPACRGSEQQNPYPDMNYCAFLQSVDPSVTEIEHLTQNVWKSHQETCQFHVKDLQLLRGLLFTREEVASYHCKSMEEMWERCAWRITEAIQYVVEFAKRVDGFMSLCQNDQIVLLKAGAMEVILVRMCRAFNSENNTVFFEGKYAGPEIFHSLGCSDLIGSIFSFSQALSELQLTEQEIALFSALLLMNASHPWIQEKGKVIRLQCDLATAFKQLLRTHHREGILAKLPPKGRLRGLCQEHMNRLRLFRDSHPAIVHTLFPPLYQELFTSDTDSQNAIQ</sequence>
<evidence type="ECO:0000256" key="1">
    <source>
        <dbReference type="ARBA" id="ARBA00004123"/>
    </source>
</evidence>
<feature type="compositionally biased region" description="Basic and acidic residues" evidence="12">
    <location>
        <begin position="155"/>
        <end position="183"/>
    </location>
</feature>
<evidence type="ECO:0000256" key="4">
    <source>
        <dbReference type="ARBA" id="ARBA00022771"/>
    </source>
</evidence>
<dbReference type="Gene3D" id="1.10.565.10">
    <property type="entry name" value="Retinoid X Receptor"/>
    <property type="match status" value="1"/>
</dbReference>
<evidence type="ECO:0000256" key="8">
    <source>
        <dbReference type="ARBA" id="ARBA00023163"/>
    </source>
</evidence>
<dbReference type="GO" id="GO:0000978">
    <property type="term" value="F:RNA polymerase II cis-regulatory region sequence-specific DNA binding"/>
    <property type="evidence" value="ECO:0007669"/>
    <property type="project" value="TreeGrafter"/>
</dbReference>
<keyword evidence="15" id="KW-1185">Reference proteome</keyword>
<keyword evidence="2" id="KW-0217">Developmental protein</keyword>
<keyword evidence="10 11" id="KW-0539">Nucleus</keyword>
<dbReference type="OrthoDB" id="5771769at2759"/>
<dbReference type="InParanoid" id="A0A6P8Q0L2"/>
<dbReference type="PANTHER" id="PTHR45805:SF1">
    <property type="entry name" value="NUCLEAR RECEPTOR ROR-GAMMA"/>
    <property type="match status" value="1"/>
</dbReference>
<feature type="region of interest" description="Disordered" evidence="12">
    <location>
        <begin position="93"/>
        <end position="236"/>
    </location>
</feature>
<comment type="subcellular location">
    <subcellularLocation>
        <location evidence="1 11">Nucleus</location>
    </subcellularLocation>
</comment>
<accession>A0A6P8Q0L2</accession>
<dbReference type="CDD" id="cd06968">
    <property type="entry name" value="NR_DBD_ROR"/>
    <property type="match status" value="1"/>
</dbReference>
<evidence type="ECO:0000313" key="16">
    <source>
        <dbReference type="RefSeq" id="XP_033780836.1"/>
    </source>
</evidence>
<name>A0A6P8Q0L2_GEOSA</name>
<dbReference type="Gene3D" id="3.30.50.10">
    <property type="entry name" value="Erythroid Transcription Factor GATA-1, subunit A"/>
    <property type="match status" value="1"/>
</dbReference>
<keyword evidence="8 11" id="KW-0804">Transcription</keyword>
<dbReference type="Pfam" id="PF00105">
    <property type="entry name" value="zf-C4"/>
    <property type="match status" value="1"/>
</dbReference>
<evidence type="ECO:0000256" key="3">
    <source>
        <dbReference type="ARBA" id="ARBA00022723"/>
    </source>
</evidence>
<dbReference type="SMART" id="SM00430">
    <property type="entry name" value="HOLI"/>
    <property type="match status" value="1"/>
</dbReference>
<dbReference type="InterPro" id="IPR001628">
    <property type="entry name" value="Znf_hrmn_rcpt"/>
</dbReference>
<keyword evidence="9 11" id="KW-0675">Receptor</keyword>
<evidence type="ECO:0000259" key="14">
    <source>
        <dbReference type="PROSITE" id="PS51843"/>
    </source>
</evidence>
<dbReference type="GO" id="GO:0004879">
    <property type="term" value="F:nuclear receptor activity"/>
    <property type="evidence" value="ECO:0007669"/>
    <property type="project" value="InterPro"/>
</dbReference>
<dbReference type="GeneID" id="117350586"/>
<dbReference type="RefSeq" id="XP_033780836.1">
    <property type="nucleotide sequence ID" value="XM_033924945.1"/>
</dbReference>
<dbReference type="PRINTS" id="PR00398">
    <property type="entry name" value="STRDHORMONER"/>
</dbReference>
<dbReference type="AlphaFoldDB" id="A0A6P8Q0L2"/>
<gene>
    <name evidence="16" type="primary">RORC</name>
</gene>
<dbReference type="Pfam" id="PF00104">
    <property type="entry name" value="Hormone_recep"/>
    <property type="match status" value="1"/>
</dbReference>
<dbReference type="PROSITE" id="PS00031">
    <property type="entry name" value="NUCLEAR_REC_DBD_1"/>
    <property type="match status" value="1"/>
</dbReference>
<evidence type="ECO:0000256" key="11">
    <source>
        <dbReference type="RuleBase" id="RU004334"/>
    </source>
</evidence>
<dbReference type="InterPro" id="IPR001723">
    <property type="entry name" value="Nuclear_hrmn_rcpt"/>
</dbReference>
<feature type="domain" description="Nuclear receptor" evidence="13">
    <location>
        <begin position="7"/>
        <end position="82"/>
    </location>
</feature>
<dbReference type="PRINTS" id="PR00047">
    <property type="entry name" value="STROIDFINGER"/>
</dbReference>
<organism evidence="15 16">
    <name type="scientific">Geotrypetes seraphini</name>
    <name type="common">Gaboon caecilian</name>
    <name type="synonym">Caecilia seraphini</name>
    <dbReference type="NCBI Taxonomy" id="260995"/>
    <lineage>
        <taxon>Eukaryota</taxon>
        <taxon>Metazoa</taxon>
        <taxon>Chordata</taxon>
        <taxon>Craniata</taxon>
        <taxon>Vertebrata</taxon>
        <taxon>Euteleostomi</taxon>
        <taxon>Amphibia</taxon>
        <taxon>Gymnophiona</taxon>
        <taxon>Geotrypetes</taxon>
    </lineage>
</organism>
<dbReference type="PRINTS" id="PR01293">
    <property type="entry name" value="RORNUCRECPTR"/>
</dbReference>
<dbReference type="PANTHER" id="PTHR45805">
    <property type="entry name" value="NUCLEAR HORMONE RECEPTOR HR3-RELATED"/>
    <property type="match status" value="1"/>
</dbReference>
<dbReference type="SUPFAM" id="SSF48508">
    <property type="entry name" value="Nuclear receptor ligand-binding domain"/>
    <property type="match status" value="1"/>
</dbReference>
<dbReference type="SUPFAM" id="SSF57716">
    <property type="entry name" value="Glucocorticoid receptor-like (DNA-binding domain)"/>
    <property type="match status" value="1"/>
</dbReference>
<dbReference type="Proteomes" id="UP000515159">
    <property type="component" value="Chromosome 16"/>
</dbReference>
<evidence type="ECO:0000256" key="9">
    <source>
        <dbReference type="ARBA" id="ARBA00023170"/>
    </source>
</evidence>
<dbReference type="GO" id="GO:0008270">
    <property type="term" value="F:zinc ion binding"/>
    <property type="evidence" value="ECO:0007669"/>
    <property type="project" value="UniProtKB-KW"/>
</dbReference>
<dbReference type="InterPro" id="IPR013088">
    <property type="entry name" value="Znf_NHR/GATA"/>
</dbReference>
<keyword evidence="6 11" id="KW-0805">Transcription regulation</keyword>
<feature type="compositionally biased region" description="Basic residues" evidence="12">
    <location>
        <begin position="114"/>
        <end position="130"/>
    </location>
</feature>
<dbReference type="PROSITE" id="PS51030">
    <property type="entry name" value="NUCLEAR_REC_DBD_2"/>
    <property type="match status" value="1"/>
</dbReference>
<feature type="compositionally biased region" description="Basic and acidic residues" evidence="12">
    <location>
        <begin position="199"/>
        <end position="218"/>
    </location>
</feature>
<dbReference type="FunFam" id="1.10.565.10:FF:000135">
    <property type="entry name" value="RAR related orphan receptor C"/>
    <property type="match status" value="1"/>
</dbReference>
<keyword evidence="5 11" id="KW-0862">Zinc</keyword>
<dbReference type="PROSITE" id="PS51843">
    <property type="entry name" value="NR_LBD"/>
    <property type="match status" value="1"/>
</dbReference>
<reference evidence="16" key="1">
    <citation type="submission" date="2025-08" db="UniProtKB">
        <authorList>
            <consortium name="RefSeq"/>
        </authorList>
    </citation>
    <scope>IDENTIFICATION</scope>
</reference>
<dbReference type="GO" id="GO:0008142">
    <property type="term" value="F:oxysterol binding"/>
    <property type="evidence" value="ECO:0007669"/>
    <property type="project" value="TreeGrafter"/>
</dbReference>
<dbReference type="InterPro" id="IPR044101">
    <property type="entry name" value="NR_DBD_ROR"/>
</dbReference>
<feature type="compositionally biased region" description="Basic and acidic residues" evidence="12">
    <location>
        <begin position="131"/>
        <end position="147"/>
    </location>
</feature>
<dbReference type="CTD" id="6097"/>
<dbReference type="InterPro" id="IPR000536">
    <property type="entry name" value="Nucl_hrmn_rcpt_lig-bd"/>
</dbReference>
<keyword evidence="7 11" id="KW-0238">DNA-binding</keyword>
<dbReference type="GO" id="GO:0005634">
    <property type="term" value="C:nucleus"/>
    <property type="evidence" value="ECO:0007669"/>
    <property type="project" value="UniProtKB-SubCell"/>
</dbReference>
<keyword evidence="3 11" id="KW-0479">Metal-binding</keyword>
<evidence type="ECO:0000256" key="7">
    <source>
        <dbReference type="ARBA" id="ARBA00023125"/>
    </source>
</evidence>
<dbReference type="InterPro" id="IPR035500">
    <property type="entry name" value="NHR-like_dom_sf"/>
</dbReference>
<evidence type="ECO:0000256" key="10">
    <source>
        <dbReference type="ARBA" id="ARBA00023242"/>
    </source>
</evidence>
<dbReference type="InterPro" id="IPR003079">
    <property type="entry name" value="ROR_rcpt"/>
</dbReference>
<proteinExistence type="inferred from homology"/>
<protein>
    <submittedName>
        <fullName evidence="16">Nuclear receptor ROR-gamma</fullName>
    </submittedName>
</protein>
<feature type="domain" description="NR LBD" evidence="14">
    <location>
        <begin position="377"/>
        <end position="617"/>
    </location>
</feature>
<comment type="similarity">
    <text evidence="11">Belongs to the nuclear hormone receptor family.</text>
</comment>
<evidence type="ECO:0000256" key="6">
    <source>
        <dbReference type="ARBA" id="ARBA00023015"/>
    </source>
</evidence>
<evidence type="ECO:0000256" key="5">
    <source>
        <dbReference type="ARBA" id="ARBA00022833"/>
    </source>
</evidence>
<evidence type="ECO:0000256" key="12">
    <source>
        <dbReference type="SAM" id="MobiDB-lite"/>
    </source>
</evidence>
<evidence type="ECO:0000256" key="2">
    <source>
        <dbReference type="ARBA" id="ARBA00022473"/>
    </source>
</evidence>
<evidence type="ECO:0000313" key="15">
    <source>
        <dbReference type="Proteomes" id="UP000515159"/>
    </source>
</evidence>
<dbReference type="FunFam" id="3.30.50.10:FF:000003">
    <property type="entry name" value="Nuclear orphan receptor ROR-beta"/>
    <property type="match status" value="1"/>
</dbReference>
<evidence type="ECO:0000259" key="13">
    <source>
        <dbReference type="PROSITE" id="PS51030"/>
    </source>
</evidence>
<dbReference type="SMART" id="SM00399">
    <property type="entry name" value="ZnF_C4"/>
    <property type="match status" value="1"/>
</dbReference>
<keyword evidence="4 11" id="KW-0863">Zinc-finger</keyword>
<dbReference type="KEGG" id="gsh:117350586"/>